<organism evidence="2 3">
    <name type="scientific">Polarella glacialis</name>
    <name type="common">Dinoflagellate</name>
    <dbReference type="NCBI Taxonomy" id="89957"/>
    <lineage>
        <taxon>Eukaryota</taxon>
        <taxon>Sar</taxon>
        <taxon>Alveolata</taxon>
        <taxon>Dinophyceae</taxon>
        <taxon>Suessiales</taxon>
        <taxon>Suessiaceae</taxon>
        <taxon>Polarella</taxon>
    </lineage>
</organism>
<gene>
    <name evidence="2" type="ORF">PGLA1383_LOCUS6149</name>
</gene>
<accession>A0A813DHU8</accession>
<feature type="region of interest" description="Disordered" evidence="1">
    <location>
        <begin position="177"/>
        <end position="197"/>
    </location>
</feature>
<reference evidence="2" key="1">
    <citation type="submission" date="2021-02" db="EMBL/GenBank/DDBJ databases">
        <authorList>
            <person name="Dougan E. K."/>
            <person name="Rhodes N."/>
            <person name="Thang M."/>
            <person name="Chan C."/>
        </authorList>
    </citation>
    <scope>NUCLEOTIDE SEQUENCE</scope>
</reference>
<evidence type="ECO:0000313" key="3">
    <source>
        <dbReference type="Proteomes" id="UP000654075"/>
    </source>
</evidence>
<comment type="caution">
    <text evidence="2">The sequence shown here is derived from an EMBL/GenBank/DDBJ whole genome shotgun (WGS) entry which is preliminary data.</text>
</comment>
<dbReference type="OrthoDB" id="428792at2759"/>
<feature type="region of interest" description="Disordered" evidence="1">
    <location>
        <begin position="356"/>
        <end position="404"/>
    </location>
</feature>
<feature type="compositionally biased region" description="Low complexity" evidence="1">
    <location>
        <begin position="375"/>
        <end position="386"/>
    </location>
</feature>
<proteinExistence type="predicted"/>
<sequence length="404" mass="44256">NGSRRTLLTLSNLGPRTLYSVGAGASSEKDFFGLLVSRGILVLYDFRSTNFRDEVRFSQPHFEVRKLKSACRSRLIEYRHVPVGKESAHGILKHLPSDEVQHILVELVWRAKHTGPTAFLGHQLDWRADHRLVVSDELTRHGHRVEHVVAPDTSEVHQKMAEVPYFILQEETQLKKMEASRKSGERPPVRSKTDRSTEAVVRSLATQKVSVDVGGELRDAENQTDLNRIQKRMVRLQVAQNKKEGGLASKELTSLPSYIVAEAQEKLASHEVKKAAYEARKKAVEIDPMSKSSASSAQPDPSHALLVASDSAASSSSHHVAPTLASAREGIAAVSEATSTRSSTWRTARLARALNCSDGGEEDAGQSELPENLTAPEAASSAVSEPSSRRSRWSGVKRTDGPAG</sequence>
<dbReference type="EMBL" id="CAJNNV010002506">
    <property type="protein sequence ID" value="CAE8587308.1"/>
    <property type="molecule type" value="Genomic_DNA"/>
</dbReference>
<evidence type="ECO:0000313" key="2">
    <source>
        <dbReference type="EMBL" id="CAE8587308.1"/>
    </source>
</evidence>
<keyword evidence="3" id="KW-1185">Reference proteome</keyword>
<protein>
    <submittedName>
        <fullName evidence="2">Uncharacterized protein</fullName>
    </submittedName>
</protein>
<dbReference type="Proteomes" id="UP000654075">
    <property type="component" value="Unassembled WGS sequence"/>
</dbReference>
<evidence type="ECO:0000256" key="1">
    <source>
        <dbReference type="SAM" id="MobiDB-lite"/>
    </source>
</evidence>
<feature type="non-terminal residue" evidence="2">
    <location>
        <position position="404"/>
    </location>
</feature>
<dbReference type="AlphaFoldDB" id="A0A813DHU8"/>
<name>A0A813DHU8_POLGL</name>